<feature type="region of interest" description="Disordered" evidence="1">
    <location>
        <begin position="323"/>
        <end position="655"/>
    </location>
</feature>
<keyword evidence="3" id="KW-1185">Reference proteome</keyword>
<feature type="compositionally biased region" description="Polar residues" evidence="1">
    <location>
        <begin position="59"/>
        <end position="70"/>
    </location>
</feature>
<organism evidence="2 3">
    <name type="scientific">Paramarasmius palmivorus</name>
    <dbReference type="NCBI Taxonomy" id="297713"/>
    <lineage>
        <taxon>Eukaryota</taxon>
        <taxon>Fungi</taxon>
        <taxon>Dikarya</taxon>
        <taxon>Basidiomycota</taxon>
        <taxon>Agaricomycotina</taxon>
        <taxon>Agaricomycetes</taxon>
        <taxon>Agaricomycetidae</taxon>
        <taxon>Agaricales</taxon>
        <taxon>Marasmiineae</taxon>
        <taxon>Marasmiaceae</taxon>
        <taxon>Paramarasmius</taxon>
    </lineage>
</organism>
<name>A0AAW0CHY0_9AGAR</name>
<feature type="compositionally biased region" description="Low complexity" evidence="1">
    <location>
        <begin position="582"/>
        <end position="602"/>
    </location>
</feature>
<feature type="compositionally biased region" description="Low complexity" evidence="1">
    <location>
        <begin position="610"/>
        <end position="623"/>
    </location>
</feature>
<evidence type="ECO:0000256" key="1">
    <source>
        <dbReference type="SAM" id="MobiDB-lite"/>
    </source>
</evidence>
<dbReference type="Proteomes" id="UP001383192">
    <property type="component" value="Unassembled WGS sequence"/>
</dbReference>
<accession>A0AAW0CHY0</accession>
<feature type="compositionally biased region" description="Basic and acidic residues" evidence="1">
    <location>
        <begin position="41"/>
        <end position="57"/>
    </location>
</feature>
<dbReference type="EMBL" id="JAYKXP010000048">
    <property type="protein sequence ID" value="KAK7037289.1"/>
    <property type="molecule type" value="Genomic_DNA"/>
</dbReference>
<dbReference type="AlphaFoldDB" id="A0AAW0CHY0"/>
<reference evidence="2 3" key="1">
    <citation type="submission" date="2024-01" db="EMBL/GenBank/DDBJ databases">
        <title>A draft genome for a cacao thread blight-causing isolate of Paramarasmius palmivorus.</title>
        <authorList>
            <person name="Baruah I.K."/>
            <person name="Bukari Y."/>
            <person name="Amoako-Attah I."/>
            <person name="Meinhardt L.W."/>
            <person name="Bailey B.A."/>
            <person name="Cohen S.P."/>
        </authorList>
    </citation>
    <scope>NUCLEOTIDE SEQUENCE [LARGE SCALE GENOMIC DNA]</scope>
    <source>
        <strain evidence="2 3">GH-12</strain>
    </source>
</reference>
<proteinExistence type="predicted"/>
<sequence>MTERPSRASKPTRSLAESPYYNEPRRSEDEVSSYVPGTSSDKQDGSPDPRAVGREWEASNANRRGTLNDTIKQRVVDTSRYGKRCTLIRESFRNNHDNDFFHAARRSSPEALLAHLKPHWLKEIDVDAVDNIGVMSTSYHRAFDNGAFMLIPTADVLDDILSYASNEIEGEKLPFDKARLLAAFTLPENEFWTYTFVPLRFNNERSIFVKKLNEASVVGGDDKYANDSGYIECSAPYDQVQLANIESHIHPFYMTLNAAQKVSLLSDGARFELNQRDNRIATIGSIASIWMGDDYTGPRCQWKPTYERGDGIYDWKKIRRYEGKDENEGESDGKDEDEDEGTDRSSDDNVVQRPDKGKQPLRFPGVMENPGNYDYADSSDDEPEGEDGQREAPPVVGDTESTVVPPGPPQSIVAGSSVADGDIDDYSQRRNPGRGAKSTLSAPLFERPNRDSGHGLPRGGRRQAAMTDTGYVRDSSPGSAPGSSPTPQNRLGSPLPFPGWLGKRKYGEKVTLLPARPSMLTTDTASEPRHDTSTSTQPPLFAANPPRARTVNNSGADIRLGQSSTQDPQDVQVPVRRSTRLGRGSVAGRSTGSGGTTNSTTRIMAGHGPGARSTTSAGSSRARLGGGSSRAQVEDPSDESGDGSGEYLPKKKMKQ</sequence>
<evidence type="ECO:0000313" key="2">
    <source>
        <dbReference type="EMBL" id="KAK7037289.1"/>
    </source>
</evidence>
<feature type="region of interest" description="Disordered" evidence="1">
    <location>
        <begin position="1"/>
        <end position="71"/>
    </location>
</feature>
<feature type="compositionally biased region" description="Polar residues" evidence="1">
    <location>
        <begin position="550"/>
        <end position="569"/>
    </location>
</feature>
<gene>
    <name evidence="2" type="ORF">VNI00_011280</name>
</gene>
<feature type="compositionally biased region" description="Acidic residues" evidence="1">
    <location>
        <begin position="327"/>
        <end position="341"/>
    </location>
</feature>
<evidence type="ECO:0008006" key="4">
    <source>
        <dbReference type="Google" id="ProtNLM"/>
    </source>
</evidence>
<feature type="compositionally biased region" description="Low complexity" evidence="1">
    <location>
        <begin position="475"/>
        <end position="487"/>
    </location>
</feature>
<feature type="compositionally biased region" description="Acidic residues" evidence="1">
    <location>
        <begin position="377"/>
        <end position="386"/>
    </location>
</feature>
<evidence type="ECO:0000313" key="3">
    <source>
        <dbReference type="Proteomes" id="UP001383192"/>
    </source>
</evidence>
<protein>
    <recommendedName>
        <fullName evidence="4">HNH nuclease domain-containing protein</fullName>
    </recommendedName>
</protein>
<comment type="caution">
    <text evidence="2">The sequence shown here is derived from an EMBL/GenBank/DDBJ whole genome shotgun (WGS) entry which is preliminary data.</text>
</comment>